<reference evidence="2" key="1">
    <citation type="journal article" date="2015" name="Sci. Adv.">
        <title>Recurrent DNA virus domestication leading to different parasite virulence strategies.</title>
        <authorList>
            <person name="Pichon A."/>
            <person name="Bezier A."/>
            <person name="Urbach S."/>
            <person name="Aury J.M."/>
            <person name="Jouan V."/>
            <person name="Ravallec M."/>
            <person name="Guy J."/>
            <person name="Cousserans F."/>
            <person name="Theze J."/>
            <person name="Gauthier J."/>
            <person name="Demettre E."/>
            <person name="Schmieder S."/>
            <person name="Wurmser F."/>
            <person name="Sibut V."/>
            <person name="Poirie M."/>
            <person name="Colinet D."/>
            <person name="da Silva C."/>
            <person name="Couloux A."/>
            <person name="Barbe V."/>
            <person name="Drezen J.M."/>
            <person name="Volkoff A.N."/>
        </authorList>
    </citation>
    <scope>NUCLEOTIDE SEQUENCE</scope>
</reference>
<dbReference type="AlphaFoldDB" id="A0A0U1ZKZ1"/>
<accession>A0A0U1ZKZ1</accession>
<sequence>MHTAAQIFIIAILCLAFGVLLFLQSLSSINTKKNNVEFPGSQQEIVKRDCDEEMVYSVDDMQCDKICKGPNLFRVKNGACVNSLAIDIEHPLNVCDPKKGVLAYLLGDPQFGTAKSTCLSIDMGIQPDDGRNNIMCLNGTIKIDYTKKFPQLEDCHCRSGDKLIIIPSTSTIRAHGICVAKALSNLYEFNELVYKKF</sequence>
<gene>
    <name evidence="2" type="primary">pif-3</name>
</gene>
<protein>
    <submittedName>
        <fullName evidence="2">Pif-3</fullName>
    </submittedName>
</protein>
<dbReference type="Pfam" id="PF05006">
    <property type="entry name" value="PIF3"/>
    <property type="match status" value="1"/>
</dbReference>
<organism evidence="2">
    <name type="scientific">Venturia canescens</name>
    <dbReference type="NCBI Taxonomy" id="32260"/>
    <lineage>
        <taxon>Eukaryota</taxon>
        <taxon>Metazoa</taxon>
        <taxon>Ecdysozoa</taxon>
        <taxon>Arthropoda</taxon>
        <taxon>Hexapoda</taxon>
        <taxon>Insecta</taxon>
        <taxon>Pterygota</taxon>
        <taxon>Neoptera</taxon>
        <taxon>Endopterygota</taxon>
        <taxon>Hymenoptera</taxon>
        <taxon>Apocrita</taxon>
        <taxon>Ichneumonoidea</taxon>
        <taxon>Ichneumonidae</taxon>
        <taxon>Campopleginae</taxon>
        <taxon>Dusona group</taxon>
        <taxon>Venturia</taxon>
    </lineage>
</organism>
<dbReference type="EMBL" id="KP972598">
    <property type="protein sequence ID" value="AJZ73125.1"/>
    <property type="molecule type" value="Genomic_DNA"/>
</dbReference>
<evidence type="ECO:0000313" key="2">
    <source>
        <dbReference type="EMBL" id="AJZ73125.1"/>
    </source>
</evidence>
<keyword evidence="1" id="KW-0732">Signal</keyword>
<dbReference type="OrthoDB" id="7494499at2759"/>
<feature type="chain" id="PRO_5006829830" evidence="1">
    <location>
        <begin position="29"/>
        <end position="197"/>
    </location>
</feature>
<proteinExistence type="predicted"/>
<name>A0A0U1ZKZ1_9HYME</name>
<dbReference type="InterPro" id="IPR007703">
    <property type="entry name" value="PIF3"/>
</dbReference>
<evidence type="ECO:0000256" key="1">
    <source>
        <dbReference type="SAM" id="SignalP"/>
    </source>
</evidence>
<feature type="signal peptide" evidence="1">
    <location>
        <begin position="1"/>
        <end position="28"/>
    </location>
</feature>